<dbReference type="Proteomes" id="UP001282284">
    <property type="component" value="Unassembled WGS sequence"/>
</dbReference>
<comment type="caution">
    <text evidence="1">The sequence shown here is derived from an EMBL/GenBank/DDBJ whole genome shotgun (WGS) entry which is preliminary data.</text>
</comment>
<sequence>MSGREFIAYLTSLGFNVFPDPDHMPDVPESQLPALFVFGTGGFGSDPDLPIQYPSFQVIVKGKSYKTDYMQMELTEALAKSLIDALDQKTGYVIDSNKVYYSRSQSSNPIPIGLDIHDRPTYSTNFNFKIQPALKGAY</sequence>
<dbReference type="EMBL" id="JAUBDI010000010">
    <property type="protein sequence ID" value="MDW0113764.1"/>
    <property type="molecule type" value="Genomic_DNA"/>
</dbReference>
<evidence type="ECO:0000313" key="2">
    <source>
        <dbReference type="Proteomes" id="UP001282284"/>
    </source>
</evidence>
<gene>
    <name evidence="1" type="ORF">QT711_11250</name>
</gene>
<dbReference type="Pfam" id="PF12691">
    <property type="entry name" value="Phage_tail_terminator_6"/>
    <property type="match status" value="1"/>
</dbReference>
<dbReference type="InterPro" id="IPR024411">
    <property type="entry name" value="Tail_terminator_phage"/>
</dbReference>
<proteinExistence type="predicted"/>
<name>A0ABU4G9V1_9BACL</name>
<reference evidence="1 2" key="1">
    <citation type="submission" date="2023-06" db="EMBL/GenBank/DDBJ databases">
        <title>Sporosarcina sp. nov., isolated from Korean traditional fermented seafood 'Jeotgal'.</title>
        <authorList>
            <person name="Yang A.I."/>
            <person name="Shin N.-R."/>
        </authorList>
    </citation>
    <scope>NUCLEOTIDE SEQUENCE [LARGE SCALE GENOMIC DNA]</scope>
    <source>
        <strain evidence="1 2">KCTC13119</strain>
    </source>
</reference>
<dbReference type="RefSeq" id="WP_317944315.1">
    <property type="nucleotide sequence ID" value="NZ_JAUBDI010000010.1"/>
</dbReference>
<keyword evidence="2" id="KW-1185">Reference proteome</keyword>
<protein>
    <submittedName>
        <fullName evidence="1">Minor capsid protein</fullName>
    </submittedName>
</protein>
<organism evidence="1 2">
    <name type="scientific">Sporosarcina saromensis</name>
    <dbReference type="NCBI Taxonomy" id="359365"/>
    <lineage>
        <taxon>Bacteria</taxon>
        <taxon>Bacillati</taxon>
        <taxon>Bacillota</taxon>
        <taxon>Bacilli</taxon>
        <taxon>Bacillales</taxon>
        <taxon>Caryophanaceae</taxon>
        <taxon>Sporosarcina</taxon>
    </lineage>
</organism>
<accession>A0ABU4G9V1</accession>
<evidence type="ECO:0000313" key="1">
    <source>
        <dbReference type="EMBL" id="MDW0113764.1"/>
    </source>
</evidence>